<dbReference type="InterPro" id="IPR000845">
    <property type="entry name" value="Nucleoside_phosphorylase_d"/>
</dbReference>
<dbReference type="GO" id="GO:0019509">
    <property type="term" value="P:L-methionine salvage from methylthioadenosine"/>
    <property type="evidence" value="ECO:0007669"/>
    <property type="project" value="TreeGrafter"/>
</dbReference>
<comment type="miscellaneous">
    <text evidence="3">Although this enzyme belongs to the family of MTA phosphorylases based on sequence homology, it has been shown that conserved amino acid substitutions in the substrate binding pocket convert the substrate specificity of this enzyme from 6-aminopurines to 6-oxopurines.</text>
</comment>
<feature type="site" description="Important for substrate specificity" evidence="3">
    <location>
        <position position="240"/>
    </location>
</feature>
<dbReference type="EC" id="2.4.2.44" evidence="3"/>
<comment type="pathway">
    <text evidence="3">Purine metabolism; purine nucleoside salvage.</text>
</comment>
<proteinExistence type="inferred from homology"/>
<dbReference type="GO" id="GO:0006166">
    <property type="term" value="P:purine ribonucleoside salvage"/>
    <property type="evidence" value="ECO:0007669"/>
    <property type="project" value="UniProtKB-UniRule"/>
</dbReference>
<comment type="caution">
    <text evidence="5">The sequence shown here is derived from an EMBL/GenBank/DDBJ whole genome shotgun (WGS) entry which is preliminary data.</text>
</comment>
<dbReference type="PANTHER" id="PTHR42679:SF2">
    <property type="entry name" value="S-METHYL-5'-THIOADENOSINE PHOSPHORYLASE"/>
    <property type="match status" value="1"/>
</dbReference>
<comment type="caution">
    <text evidence="3">Lacks conserved residue(s) required for the propagation of feature annotation.</text>
</comment>
<feature type="binding site" evidence="3">
    <location>
        <position position="204"/>
    </location>
    <ligand>
        <name>substrate</name>
    </ligand>
</feature>
<comment type="catalytic activity">
    <reaction evidence="3">
        <text>S-methyl-5'-thioinosine + phosphate = 5-(methylsulfanyl)-alpha-D-ribose 1-phosphate + hypoxanthine</text>
        <dbReference type="Rhea" id="RHEA:30643"/>
        <dbReference type="ChEBI" id="CHEBI:17368"/>
        <dbReference type="ChEBI" id="CHEBI:43474"/>
        <dbReference type="ChEBI" id="CHEBI:48595"/>
        <dbReference type="ChEBI" id="CHEBI:58533"/>
        <dbReference type="EC" id="2.4.2.44"/>
    </reaction>
</comment>
<feature type="domain" description="Nucleoside phosphorylase" evidence="4">
    <location>
        <begin position="24"/>
        <end position="262"/>
    </location>
</feature>
<feature type="binding site" evidence="3">
    <location>
        <begin position="71"/>
        <end position="72"/>
    </location>
    <ligand>
        <name>phosphate</name>
        <dbReference type="ChEBI" id="CHEBI:43474"/>
    </ligand>
</feature>
<evidence type="ECO:0000313" key="5">
    <source>
        <dbReference type="EMBL" id="NDU43562.1"/>
    </source>
</evidence>
<feature type="site" description="Important for substrate specificity" evidence="3">
    <location>
        <position position="186"/>
    </location>
</feature>
<evidence type="ECO:0000259" key="4">
    <source>
        <dbReference type="Pfam" id="PF01048"/>
    </source>
</evidence>
<protein>
    <recommendedName>
        <fullName evidence="3">Probable S-methyl-5'-thioinosine phosphorylase</fullName>
        <ecNumber evidence="3">2.4.2.44</ecNumber>
    </recommendedName>
    <alternativeName>
        <fullName evidence="3">5'-methylthioinosine phosphorylase</fullName>
        <shortName evidence="3">MTI phosphorylase</shortName>
        <shortName evidence="3">MTIP</shortName>
    </alternativeName>
</protein>
<dbReference type="SUPFAM" id="SSF53167">
    <property type="entry name" value="Purine and uridine phosphorylases"/>
    <property type="match status" value="1"/>
</dbReference>
<keyword evidence="2 3" id="KW-0808">Transferase</keyword>
<reference evidence="5" key="1">
    <citation type="submission" date="2019-11" db="EMBL/GenBank/DDBJ databases">
        <title>Acidithiobacillus ferrianus sp. nov.: a facultatively anaerobic and extremely acidophilic chemolithoautotroph.</title>
        <authorList>
            <person name="Norris P.R."/>
            <person name="Falagan C."/>
            <person name="Moya-Beltran A."/>
            <person name="Castro M."/>
            <person name="Quatrini R."/>
            <person name="Johnson D.B."/>
        </authorList>
    </citation>
    <scope>NUCLEOTIDE SEQUENCE [LARGE SCALE GENOMIC DNA]</scope>
    <source>
        <strain evidence="5">MG</strain>
    </source>
</reference>
<evidence type="ECO:0000256" key="3">
    <source>
        <dbReference type="HAMAP-Rule" id="MF_01963"/>
    </source>
</evidence>
<dbReference type="HAMAP" id="MF_01963">
    <property type="entry name" value="MTAP"/>
    <property type="match status" value="1"/>
</dbReference>
<evidence type="ECO:0000256" key="1">
    <source>
        <dbReference type="ARBA" id="ARBA00022676"/>
    </source>
</evidence>
<accession>A0A845U7B5</accession>
<feature type="binding site" evidence="3">
    <location>
        <position position="29"/>
    </location>
    <ligand>
        <name>phosphate</name>
        <dbReference type="ChEBI" id="CHEBI:43474"/>
    </ligand>
</feature>
<comment type="similarity">
    <text evidence="3">Belongs to the PNP/MTAP phosphorylase family. MTAP subfamily.</text>
</comment>
<feature type="binding site" evidence="3">
    <location>
        <begin position="228"/>
        <end position="230"/>
    </location>
    <ligand>
        <name>substrate</name>
    </ligand>
</feature>
<keyword evidence="1 3" id="KW-0328">Glycosyltransferase</keyword>
<comment type="subunit">
    <text evidence="3">Homotrimer.</text>
</comment>
<dbReference type="PANTHER" id="PTHR42679">
    <property type="entry name" value="S-METHYL-5'-THIOADENOSINE PHOSPHORYLASE"/>
    <property type="match status" value="1"/>
</dbReference>
<dbReference type="InterPro" id="IPR010044">
    <property type="entry name" value="MTAP"/>
</dbReference>
<dbReference type="Pfam" id="PF01048">
    <property type="entry name" value="PNP_UDP_1"/>
    <property type="match status" value="1"/>
</dbReference>
<dbReference type="CDD" id="cd09010">
    <property type="entry name" value="MTAP_SsMTAPII_like_MTIP"/>
    <property type="match status" value="1"/>
</dbReference>
<keyword evidence="3" id="KW-0660">Purine salvage</keyword>
<organism evidence="5">
    <name type="scientific">Acidithiobacillus ferrianus</name>
    <dbReference type="NCBI Taxonomy" id="2678518"/>
    <lineage>
        <taxon>Bacteria</taxon>
        <taxon>Pseudomonadati</taxon>
        <taxon>Pseudomonadota</taxon>
        <taxon>Acidithiobacillia</taxon>
        <taxon>Acidithiobacillales</taxon>
        <taxon>Acidithiobacillaceae</taxon>
        <taxon>Acidithiobacillus</taxon>
    </lineage>
</organism>
<dbReference type="EMBL" id="WNJL01000037">
    <property type="protein sequence ID" value="NDU43562.1"/>
    <property type="molecule type" value="Genomic_DNA"/>
</dbReference>
<dbReference type="AlphaFoldDB" id="A0A845U7B5"/>
<evidence type="ECO:0000256" key="2">
    <source>
        <dbReference type="ARBA" id="ARBA00022679"/>
    </source>
</evidence>
<name>A0A845U7B5_9PROT</name>
<comment type="function">
    <text evidence="3">Catalyzes the reversible phosphorylation of S-methyl-5'-thioinosine (MTI) to hypoxanthine and 5-methylthioribose-1-phosphate. Involved in the breakdown of S-methyl-5'-thioadenosine (MTA), a major by-product of polyamine biosynthesis. Catabolism of (MTA) occurs via deamination to MTI and phosphorolysis to hypoxanthine.</text>
</comment>
<dbReference type="InterPro" id="IPR035994">
    <property type="entry name" value="Nucleoside_phosphorylase_sf"/>
</dbReference>
<feature type="binding site" evidence="3">
    <location>
        <position position="205"/>
    </location>
    <ligand>
        <name>phosphate</name>
        <dbReference type="ChEBI" id="CHEBI:43474"/>
    </ligand>
</feature>
<dbReference type="Gene3D" id="3.40.50.1580">
    <property type="entry name" value="Nucleoside phosphorylase domain"/>
    <property type="match status" value="1"/>
</dbReference>
<gene>
    <name evidence="5" type="ORF">GL267_13295</name>
</gene>
<dbReference type="GO" id="GO:0017061">
    <property type="term" value="F:S-methyl-5-thioadenosine phosphorylase activity"/>
    <property type="evidence" value="ECO:0007669"/>
    <property type="project" value="InterPro"/>
</dbReference>
<sequence length="289" mass="30784">MPAAWGVTHRVFSSCRGTTDGVTGIIGGSGLTRLKNLEIRNRRVIRTPFGETSGPLTFGQLGGQEVVFIARHGYGHTIPPHRVNYRANIWALHHVGVTHVVAVAAVGGISTAMQSGVICLPDQLIDYTHGRPSTFFEGRESMVVHIDFSEPYCGLVRARLLRAAETADVAVIDGGTYAATQGPRLETIAEIRRIERDGGDVVGMTGAPEAVLAREIGLCYAPLSLVVNPAAGKSTEPITMEAIDAVMHAGMHRVRKVLESAVPLLADCPQCSCGASVGPDALKHLHSRE</sequence>
<dbReference type="GO" id="GO:0005829">
    <property type="term" value="C:cytosol"/>
    <property type="evidence" value="ECO:0007669"/>
    <property type="project" value="TreeGrafter"/>
</dbReference>
<dbReference type="UniPathway" id="UPA00606"/>
<dbReference type="NCBIfam" id="NF006599">
    <property type="entry name" value="PRK09136.1"/>
    <property type="match status" value="1"/>
</dbReference>
<dbReference type="NCBIfam" id="TIGR01694">
    <property type="entry name" value="MTAP"/>
    <property type="match status" value="1"/>
</dbReference>